<organism evidence="11 12">
    <name type="scientific">Pseudohoeflea suaedae</name>
    <dbReference type="NCBI Taxonomy" id="877384"/>
    <lineage>
        <taxon>Bacteria</taxon>
        <taxon>Pseudomonadati</taxon>
        <taxon>Pseudomonadota</taxon>
        <taxon>Alphaproteobacteria</taxon>
        <taxon>Hyphomicrobiales</taxon>
        <taxon>Rhizobiaceae</taxon>
        <taxon>Pseudohoeflea</taxon>
    </lineage>
</organism>
<dbReference type="GO" id="GO:0005829">
    <property type="term" value="C:cytosol"/>
    <property type="evidence" value="ECO:0007669"/>
    <property type="project" value="TreeGrafter"/>
</dbReference>
<reference evidence="11 12" key="1">
    <citation type="journal article" date="2013" name="Int. J. Syst. Evol. Microbiol.">
        <title>Hoeflea suaedae sp. nov., an endophytic bacterium isolated from the root of the halophyte Suaeda maritima.</title>
        <authorList>
            <person name="Chung E.J."/>
            <person name="Park J.A."/>
            <person name="Pramanik P."/>
            <person name="Bibi F."/>
            <person name="Jeon C.O."/>
            <person name="Chung Y.R."/>
        </authorList>
    </citation>
    <scope>NUCLEOTIDE SEQUENCE [LARGE SCALE GENOMIC DNA]</scope>
    <source>
        <strain evidence="11 12">YC6898</strain>
    </source>
</reference>
<dbReference type="EC" id="3.6.1.22" evidence="4"/>
<dbReference type="Gene3D" id="3.90.79.10">
    <property type="entry name" value="Nucleoside Triphosphate Pyrophosphohydrolase"/>
    <property type="match status" value="1"/>
</dbReference>
<evidence type="ECO:0000256" key="9">
    <source>
        <dbReference type="ARBA" id="ARBA00023679"/>
    </source>
</evidence>
<evidence type="ECO:0000256" key="4">
    <source>
        <dbReference type="ARBA" id="ARBA00012381"/>
    </source>
</evidence>
<dbReference type="NCBIfam" id="NF001299">
    <property type="entry name" value="PRK00241.1"/>
    <property type="match status" value="1"/>
</dbReference>
<dbReference type="GO" id="GO:0006742">
    <property type="term" value="P:NADP+ catabolic process"/>
    <property type="evidence" value="ECO:0007669"/>
    <property type="project" value="TreeGrafter"/>
</dbReference>
<evidence type="ECO:0000256" key="3">
    <source>
        <dbReference type="ARBA" id="ARBA00009595"/>
    </source>
</evidence>
<dbReference type="SUPFAM" id="SSF55811">
    <property type="entry name" value="Nudix"/>
    <property type="match status" value="1"/>
</dbReference>
<dbReference type="CDD" id="cd03429">
    <property type="entry name" value="NUDIX_NADH_pyrophosphatase_Nudt13"/>
    <property type="match status" value="1"/>
</dbReference>
<sequence>MPSSIFDTSAPHGEASRLVAFSGNTIDRQSEFRSEDELPRAIAEETARYFAITGDRLIMRVEGKESPIGLLEKQQLASLEPEMEEAILLGRTEDGHPRLAVPCGIDPDRLPDDYMAIDARSVYRQMLMDQQTLGTYAQANSLVQWARSNRHCGRCGSAMVPEAGGYRRKCGACGHTVFPRTDPVVIMMVIDETNRRCLMGRSPHFPEGMYSCLAGFVEPGETIEDAVRRETFEESGIRVGRVRYHASQPWPIPHSLMIGMIGEALDDKITYDSRELEDCRWFSVEETEAMLASSLGEAGRTPPPGAIAHRLMRDWIDWPQAG</sequence>
<keyword evidence="12" id="KW-1185">Reference proteome</keyword>
<dbReference type="Pfam" id="PF00293">
    <property type="entry name" value="NUDIX"/>
    <property type="match status" value="1"/>
</dbReference>
<dbReference type="AlphaFoldDB" id="A0A4R5PLV7"/>
<dbReference type="PANTHER" id="PTHR42904:SF6">
    <property type="entry name" value="NAD-CAPPED RNA HYDROLASE NUDT12"/>
    <property type="match status" value="1"/>
</dbReference>
<comment type="similarity">
    <text evidence="3">Belongs to the Nudix hydrolase family. NudC subfamily.</text>
</comment>
<keyword evidence="7" id="KW-0460">Magnesium</keyword>
<evidence type="ECO:0000256" key="7">
    <source>
        <dbReference type="ARBA" id="ARBA00022842"/>
    </source>
</evidence>
<dbReference type="InterPro" id="IPR015375">
    <property type="entry name" value="NADH_PPase-like_N"/>
</dbReference>
<dbReference type="InterPro" id="IPR015376">
    <property type="entry name" value="Znr_NADH_PPase"/>
</dbReference>
<keyword evidence="5" id="KW-0479">Metal-binding</keyword>
<proteinExistence type="inferred from homology"/>
<evidence type="ECO:0000313" key="11">
    <source>
        <dbReference type="EMBL" id="TDH37940.1"/>
    </source>
</evidence>
<dbReference type="OrthoDB" id="9791656at2"/>
<dbReference type="Pfam" id="PF09296">
    <property type="entry name" value="NUDIX-like"/>
    <property type="match status" value="1"/>
</dbReference>
<comment type="caution">
    <text evidence="11">The sequence shown here is derived from an EMBL/GenBank/DDBJ whole genome shotgun (WGS) entry which is preliminary data.</text>
</comment>
<dbReference type="PANTHER" id="PTHR42904">
    <property type="entry name" value="NUDIX HYDROLASE, NUDC SUBFAMILY"/>
    <property type="match status" value="1"/>
</dbReference>
<accession>A0A4R5PLV7</accession>
<dbReference type="Pfam" id="PF09297">
    <property type="entry name" value="Zn_ribbon_NUD"/>
    <property type="match status" value="1"/>
</dbReference>
<evidence type="ECO:0000259" key="10">
    <source>
        <dbReference type="PROSITE" id="PS51462"/>
    </source>
</evidence>
<evidence type="ECO:0000256" key="8">
    <source>
        <dbReference type="ARBA" id="ARBA00023027"/>
    </source>
</evidence>
<dbReference type="GO" id="GO:0110153">
    <property type="term" value="F:RNA NAD-cap (NMN-forming) hydrolase activity"/>
    <property type="evidence" value="ECO:0007669"/>
    <property type="project" value="RHEA"/>
</dbReference>
<dbReference type="PROSITE" id="PS51462">
    <property type="entry name" value="NUDIX"/>
    <property type="match status" value="1"/>
</dbReference>
<dbReference type="RefSeq" id="WP_133282777.1">
    <property type="nucleotide sequence ID" value="NZ_SMSI01000001.1"/>
</dbReference>
<comment type="cofactor">
    <cofactor evidence="1">
        <name>Mg(2+)</name>
        <dbReference type="ChEBI" id="CHEBI:18420"/>
    </cofactor>
</comment>
<evidence type="ECO:0000313" key="12">
    <source>
        <dbReference type="Proteomes" id="UP000295131"/>
    </source>
</evidence>
<comment type="cofactor">
    <cofactor evidence="2">
        <name>Zn(2+)</name>
        <dbReference type="ChEBI" id="CHEBI:29105"/>
    </cofactor>
</comment>
<dbReference type="InterPro" id="IPR049734">
    <property type="entry name" value="NudC-like_C"/>
</dbReference>
<comment type="catalytic activity">
    <reaction evidence="9">
        <text>a 5'-end NAD(+)-phospho-ribonucleoside in mRNA + H2O = a 5'-end phospho-adenosine-phospho-ribonucleoside in mRNA + beta-nicotinamide D-ribonucleotide + 2 H(+)</text>
        <dbReference type="Rhea" id="RHEA:60876"/>
        <dbReference type="Rhea" id="RHEA-COMP:15698"/>
        <dbReference type="Rhea" id="RHEA-COMP:15719"/>
        <dbReference type="ChEBI" id="CHEBI:14649"/>
        <dbReference type="ChEBI" id="CHEBI:15377"/>
        <dbReference type="ChEBI" id="CHEBI:15378"/>
        <dbReference type="ChEBI" id="CHEBI:144029"/>
        <dbReference type="ChEBI" id="CHEBI:144051"/>
    </reaction>
    <physiologicalReaction direction="left-to-right" evidence="9">
        <dbReference type="Rhea" id="RHEA:60877"/>
    </physiologicalReaction>
</comment>
<dbReference type="EMBL" id="SMSI01000001">
    <property type="protein sequence ID" value="TDH37940.1"/>
    <property type="molecule type" value="Genomic_DNA"/>
</dbReference>
<evidence type="ECO:0000256" key="1">
    <source>
        <dbReference type="ARBA" id="ARBA00001946"/>
    </source>
</evidence>
<dbReference type="InterPro" id="IPR015797">
    <property type="entry name" value="NUDIX_hydrolase-like_dom_sf"/>
</dbReference>
<evidence type="ECO:0000256" key="2">
    <source>
        <dbReference type="ARBA" id="ARBA00001947"/>
    </source>
</evidence>
<dbReference type="GO" id="GO:0046872">
    <property type="term" value="F:metal ion binding"/>
    <property type="evidence" value="ECO:0007669"/>
    <property type="project" value="UniProtKB-KW"/>
</dbReference>
<evidence type="ECO:0000256" key="6">
    <source>
        <dbReference type="ARBA" id="ARBA00022801"/>
    </source>
</evidence>
<feature type="domain" description="Nudix hydrolase" evidence="10">
    <location>
        <begin position="179"/>
        <end position="308"/>
    </location>
</feature>
<dbReference type="GO" id="GO:0035529">
    <property type="term" value="F:NADH pyrophosphatase activity"/>
    <property type="evidence" value="ECO:0007669"/>
    <property type="project" value="TreeGrafter"/>
</dbReference>
<dbReference type="InterPro" id="IPR020084">
    <property type="entry name" value="NUDIX_hydrolase_CS"/>
</dbReference>
<dbReference type="PROSITE" id="PS00893">
    <property type="entry name" value="NUDIX_BOX"/>
    <property type="match status" value="1"/>
</dbReference>
<name>A0A4R5PLV7_9HYPH</name>
<gene>
    <name evidence="11" type="primary">nudC</name>
    <name evidence="11" type="ORF">E2A64_02045</name>
</gene>
<dbReference type="Proteomes" id="UP000295131">
    <property type="component" value="Unassembled WGS sequence"/>
</dbReference>
<dbReference type="Gene3D" id="3.90.79.20">
    <property type="match status" value="1"/>
</dbReference>
<keyword evidence="6 11" id="KW-0378">Hydrolase</keyword>
<protein>
    <recommendedName>
        <fullName evidence="4">NAD(+) diphosphatase</fullName>
        <ecNumber evidence="4">3.6.1.22</ecNumber>
    </recommendedName>
</protein>
<keyword evidence="8" id="KW-0520">NAD</keyword>
<dbReference type="GO" id="GO:0019677">
    <property type="term" value="P:NAD+ catabolic process"/>
    <property type="evidence" value="ECO:0007669"/>
    <property type="project" value="TreeGrafter"/>
</dbReference>
<dbReference type="InterPro" id="IPR000086">
    <property type="entry name" value="NUDIX_hydrolase_dom"/>
</dbReference>
<evidence type="ECO:0000256" key="5">
    <source>
        <dbReference type="ARBA" id="ARBA00022723"/>
    </source>
</evidence>
<dbReference type="InterPro" id="IPR050241">
    <property type="entry name" value="NAD-cap_RNA_hydrolase_NudC"/>
</dbReference>